<reference evidence="2 3" key="1">
    <citation type="submission" date="2024-08" db="EMBL/GenBank/DDBJ databases">
        <authorList>
            <person name="Cucini C."/>
            <person name="Frati F."/>
        </authorList>
    </citation>
    <scope>NUCLEOTIDE SEQUENCE [LARGE SCALE GENOMIC DNA]</scope>
</reference>
<dbReference type="CDD" id="cd02440">
    <property type="entry name" value="AdoMet_MTases"/>
    <property type="match status" value="1"/>
</dbReference>
<dbReference type="EMBL" id="CAXLJM020000039">
    <property type="protein sequence ID" value="CAL8108099.1"/>
    <property type="molecule type" value="Genomic_DNA"/>
</dbReference>
<sequence length="279" mass="32594">MFDPETYAKTNDLVAQDAAKFIPRMIKEMKWTQGDKVLDFGCGAGNVGYNYILPQVEKWDGTLCSLDISSKMLEYAKKTYPHPRIKYICADIFAGDDQNNDEILFNFNNIISNYVFHQIREIRKLLLRLHSILLPGGSMGFIFLTNKNWYFQALQRLGQMDKWKPYFEGYEHIVADWTVYNGKINGEEKFKGLMQDCGFTVKILEIVERTFFYEDIEVVLDLWSSVNIFLHRLSEKMQNELREDNRKLITEFAGVSLHSKSLLMEYEIVYGVVDKPLNL</sequence>
<dbReference type="Pfam" id="PF08242">
    <property type="entry name" value="Methyltransf_12"/>
    <property type="match status" value="1"/>
</dbReference>
<dbReference type="PANTHER" id="PTHR43861:SF1">
    <property type="entry name" value="TRANS-ACONITATE 2-METHYLTRANSFERASE"/>
    <property type="match status" value="1"/>
</dbReference>
<evidence type="ECO:0000259" key="1">
    <source>
        <dbReference type="Pfam" id="PF08242"/>
    </source>
</evidence>
<dbReference type="PANTHER" id="PTHR43861">
    <property type="entry name" value="TRANS-ACONITATE 2-METHYLTRANSFERASE-RELATED"/>
    <property type="match status" value="1"/>
</dbReference>
<dbReference type="SUPFAM" id="SSF53335">
    <property type="entry name" value="S-adenosyl-L-methionine-dependent methyltransferases"/>
    <property type="match status" value="1"/>
</dbReference>
<keyword evidence="3" id="KW-1185">Reference proteome</keyword>
<dbReference type="InterPro" id="IPR013217">
    <property type="entry name" value="Methyltransf_12"/>
</dbReference>
<comment type="caution">
    <text evidence="2">The sequence shown here is derived from an EMBL/GenBank/DDBJ whole genome shotgun (WGS) entry which is preliminary data.</text>
</comment>
<dbReference type="InterPro" id="IPR029063">
    <property type="entry name" value="SAM-dependent_MTases_sf"/>
</dbReference>
<evidence type="ECO:0000313" key="3">
    <source>
        <dbReference type="Proteomes" id="UP001642540"/>
    </source>
</evidence>
<organism evidence="2 3">
    <name type="scientific">Orchesella dallaii</name>
    <dbReference type="NCBI Taxonomy" id="48710"/>
    <lineage>
        <taxon>Eukaryota</taxon>
        <taxon>Metazoa</taxon>
        <taxon>Ecdysozoa</taxon>
        <taxon>Arthropoda</taxon>
        <taxon>Hexapoda</taxon>
        <taxon>Collembola</taxon>
        <taxon>Entomobryomorpha</taxon>
        <taxon>Entomobryoidea</taxon>
        <taxon>Orchesellidae</taxon>
        <taxon>Orchesellinae</taxon>
        <taxon>Orchesella</taxon>
    </lineage>
</organism>
<proteinExistence type="predicted"/>
<evidence type="ECO:0000313" key="2">
    <source>
        <dbReference type="EMBL" id="CAL8108099.1"/>
    </source>
</evidence>
<gene>
    <name evidence="2" type="ORF">ODALV1_LOCUS12872</name>
</gene>
<dbReference type="Gene3D" id="3.40.50.150">
    <property type="entry name" value="Vaccinia Virus protein VP39"/>
    <property type="match status" value="1"/>
</dbReference>
<dbReference type="Proteomes" id="UP001642540">
    <property type="component" value="Unassembled WGS sequence"/>
</dbReference>
<feature type="domain" description="Methyltransferase type 12" evidence="1">
    <location>
        <begin position="38"/>
        <end position="137"/>
    </location>
</feature>
<accession>A0ABP1QP56</accession>
<name>A0ABP1QP56_9HEXA</name>
<protein>
    <recommendedName>
        <fullName evidence="1">Methyltransferase type 12 domain-containing protein</fullName>
    </recommendedName>
</protein>